<gene>
    <name evidence="2" type="ORF">CGOC_LOCUS2935</name>
</gene>
<organism evidence="2 3">
    <name type="scientific">Cylicostephanus goldi</name>
    <name type="common">Nematode worm</name>
    <dbReference type="NCBI Taxonomy" id="71465"/>
    <lineage>
        <taxon>Eukaryota</taxon>
        <taxon>Metazoa</taxon>
        <taxon>Ecdysozoa</taxon>
        <taxon>Nematoda</taxon>
        <taxon>Chromadorea</taxon>
        <taxon>Rhabditida</taxon>
        <taxon>Rhabditina</taxon>
        <taxon>Rhabditomorpha</taxon>
        <taxon>Strongyloidea</taxon>
        <taxon>Strongylidae</taxon>
        <taxon>Cylicostephanus</taxon>
    </lineage>
</organism>
<dbReference type="OrthoDB" id="5863337at2759"/>
<dbReference type="AlphaFoldDB" id="A0A3P6SG49"/>
<name>A0A3P6SG49_CYLGO</name>
<evidence type="ECO:0000313" key="2">
    <source>
        <dbReference type="EMBL" id="VDK54214.1"/>
    </source>
</evidence>
<accession>A0A3P6SG49</accession>
<dbReference type="Gene3D" id="3.40.50.11320">
    <property type="match status" value="1"/>
</dbReference>
<feature type="region of interest" description="Disordered" evidence="1">
    <location>
        <begin position="80"/>
        <end position="103"/>
    </location>
</feature>
<evidence type="ECO:0000313" key="3">
    <source>
        <dbReference type="Proteomes" id="UP000271889"/>
    </source>
</evidence>
<evidence type="ECO:0000256" key="1">
    <source>
        <dbReference type="SAM" id="MobiDB-lite"/>
    </source>
</evidence>
<sequence length="173" mass="18421">MDSLDFLTVRGAGHFVSSTNEKPKEALQLFVNYLRGTNYSTPIAGPSTVTSTISTIVTASTTSSTEVTLTSATKTNNISSIPSFPPSSLTTPPIQPTTTSESTTTSTGYVFAANHAAIKKGKLTDAFIRLKIVSRAKKKTKRILCYLEGIAPGLSEGICPKSEKLRILEVFGT</sequence>
<keyword evidence="3" id="KW-1185">Reference proteome</keyword>
<proteinExistence type="predicted"/>
<reference evidence="2 3" key="1">
    <citation type="submission" date="2018-11" db="EMBL/GenBank/DDBJ databases">
        <authorList>
            <consortium name="Pathogen Informatics"/>
        </authorList>
    </citation>
    <scope>NUCLEOTIDE SEQUENCE [LARGE SCALE GENOMIC DNA]</scope>
</reference>
<dbReference type="Proteomes" id="UP000271889">
    <property type="component" value="Unassembled WGS sequence"/>
</dbReference>
<protein>
    <submittedName>
        <fullName evidence="2">Uncharacterized protein</fullName>
    </submittedName>
</protein>
<dbReference type="EMBL" id="UYRV01007006">
    <property type="protein sequence ID" value="VDK54214.1"/>
    <property type="molecule type" value="Genomic_DNA"/>
</dbReference>